<keyword evidence="5 7" id="KW-0456">Lyase</keyword>
<evidence type="ECO:0000313" key="9">
    <source>
        <dbReference type="Proteomes" id="UP000515908"/>
    </source>
</evidence>
<dbReference type="OrthoDB" id="286427at2759"/>
<evidence type="ECO:0000256" key="5">
    <source>
        <dbReference type="ARBA" id="ARBA00023239"/>
    </source>
</evidence>
<evidence type="ECO:0000313" key="8">
    <source>
        <dbReference type="EMBL" id="CAD2218024.1"/>
    </source>
</evidence>
<dbReference type="InterPro" id="IPR015421">
    <property type="entry name" value="PyrdxlP-dep_Trfase_major"/>
</dbReference>
<keyword evidence="4 6" id="KW-0663">Pyridoxal phosphate</keyword>
<proteinExistence type="inferred from homology"/>
<comment type="cofactor">
    <cofactor evidence="1 6 7">
        <name>pyridoxal 5'-phosphate</name>
        <dbReference type="ChEBI" id="CHEBI:597326"/>
    </cofactor>
</comment>
<dbReference type="Proteomes" id="UP000515908">
    <property type="component" value="Chromosome 10"/>
</dbReference>
<organism evidence="8 9">
    <name type="scientific">Angomonas deanei</name>
    <dbReference type="NCBI Taxonomy" id="59799"/>
    <lineage>
        <taxon>Eukaryota</taxon>
        <taxon>Discoba</taxon>
        <taxon>Euglenozoa</taxon>
        <taxon>Kinetoplastea</taxon>
        <taxon>Metakinetoplastina</taxon>
        <taxon>Trypanosomatida</taxon>
        <taxon>Trypanosomatidae</taxon>
        <taxon>Strigomonadinae</taxon>
        <taxon>Angomonas</taxon>
    </lineage>
</organism>
<dbReference type="GO" id="GO:0030170">
    <property type="term" value="F:pyridoxal phosphate binding"/>
    <property type="evidence" value="ECO:0007669"/>
    <property type="project" value="InterPro"/>
</dbReference>
<dbReference type="AlphaFoldDB" id="A0A7G2CGM4"/>
<evidence type="ECO:0000256" key="2">
    <source>
        <dbReference type="ARBA" id="ARBA00009533"/>
    </source>
</evidence>
<dbReference type="SUPFAM" id="SSF53383">
    <property type="entry name" value="PLP-dependent transferases"/>
    <property type="match status" value="1"/>
</dbReference>
<dbReference type="InterPro" id="IPR010977">
    <property type="entry name" value="Aromatic_deC"/>
</dbReference>
<dbReference type="Gene3D" id="3.40.640.10">
    <property type="entry name" value="Type I PLP-dependent aspartate aminotransferase-like (Major domain)"/>
    <property type="match status" value="1"/>
</dbReference>
<dbReference type="VEuPathDB" id="TriTrypDB:ADEAN_000551000"/>
<keyword evidence="3" id="KW-0210">Decarboxylase</keyword>
<dbReference type="InterPro" id="IPR015424">
    <property type="entry name" value="PyrdxlP-dep_Trfase"/>
</dbReference>
<name>A0A7G2CGM4_9TRYP</name>
<dbReference type="InterPro" id="IPR002129">
    <property type="entry name" value="PyrdxlP-dep_de-COase"/>
</dbReference>
<dbReference type="Pfam" id="PF00282">
    <property type="entry name" value="Pyridoxal_deC"/>
    <property type="match status" value="1"/>
</dbReference>
<dbReference type="InterPro" id="IPR015422">
    <property type="entry name" value="PyrdxlP-dep_Trfase_small"/>
</dbReference>
<accession>A0A7G2CGM4</accession>
<keyword evidence="9" id="KW-1185">Reference proteome</keyword>
<dbReference type="GO" id="GO:0016831">
    <property type="term" value="F:carboxy-lyase activity"/>
    <property type="evidence" value="ECO:0007669"/>
    <property type="project" value="UniProtKB-KW"/>
</dbReference>
<comment type="similarity">
    <text evidence="2 7">Belongs to the group II decarboxylase family.</text>
</comment>
<feature type="modified residue" description="N6-(pyridoxal phosphate)lysine" evidence="6">
    <location>
        <position position="324"/>
    </location>
</feature>
<reference evidence="8 9" key="1">
    <citation type="submission" date="2020-08" db="EMBL/GenBank/DDBJ databases">
        <authorList>
            <person name="Newling K."/>
            <person name="Davey J."/>
            <person name="Forrester S."/>
        </authorList>
    </citation>
    <scope>NUCLEOTIDE SEQUENCE [LARGE SCALE GENOMIC DNA]</scope>
    <source>
        <strain evidence="9">Crithidia deanei Carvalho (ATCC PRA-265)</strain>
    </source>
</reference>
<evidence type="ECO:0000256" key="7">
    <source>
        <dbReference type="RuleBase" id="RU000382"/>
    </source>
</evidence>
<dbReference type="Gene3D" id="1.20.1340.10">
    <property type="entry name" value="dopa decarboxylase, N-terminal domain"/>
    <property type="match status" value="1"/>
</dbReference>
<dbReference type="PANTHER" id="PTHR11999:SF70">
    <property type="entry name" value="MIP05841P"/>
    <property type="match status" value="1"/>
</dbReference>
<dbReference type="PANTHER" id="PTHR11999">
    <property type="entry name" value="GROUP II PYRIDOXAL-5-PHOSPHATE DECARBOXYLASE"/>
    <property type="match status" value="1"/>
</dbReference>
<protein>
    <submittedName>
        <fullName evidence="8">Pyridoxal-dependent decarboxylase conserved domain containing protein, putative</fullName>
    </submittedName>
</protein>
<dbReference type="Gene3D" id="3.90.1150.10">
    <property type="entry name" value="Aspartate Aminotransferase, domain 1"/>
    <property type="match status" value="1"/>
</dbReference>
<evidence type="ECO:0000256" key="6">
    <source>
        <dbReference type="PIRSR" id="PIRSR602129-50"/>
    </source>
</evidence>
<evidence type="ECO:0000256" key="4">
    <source>
        <dbReference type="ARBA" id="ARBA00022898"/>
    </source>
</evidence>
<evidence type="ECO:0000256" key="3">
    <source>
        <dbReference type="ARBA" id="ARBA00022793"/>
    </source>
</evidence>
<dbReference type="EMBL" id="LR877154">
    <property type="protein sequence ID" value="CAD2218024.1"/>
    <property type="molecule type" value="Genomic_DNA"/>
</dbReference>
<sequence>MRPVCPPLPDIPKAMDWEKFRSDGHKMIDFIADYYKSLSENKFPPQSAVQPGYLKKAIVETEAPLEPQQDFSGVLADIQKHIVPGMTHWQHKNFYAWFPAQLSPPALLGDTIASSLNQPGFNWMASPAASELEVIVTNWMSGAFGLPADMTWEGTGGGVLQPSATEAASVVVLAAKNRSLSRFSTLEEKGAAASKLVAYVSDQAHFCTEKACRILSIFHVRKIKTYRREDGNYPMSAAELEKVMAEDVKNGLIPCFLGVNYGTTGICAWDDFADIAALPLVKEYHVWINLDAAYAGAVALCPELRDPLLPAFDVVDSLWVNGSKWFSLMTNCTFQFFRDRHYIVQSLNATGIYLANKHTEADAVVDFKDYHLGMGRPFRALKVYTTLQMMGVDGIRATVRRHCTLAKYLHDLLSNDPIFELPLPPKFGLVCVRLAGDEDNSKTRKLLQKLEEDRTYMVVSHELEGKVIIRIALAHPQLTQTDMEEMADFLSQQAKQV</sequence>
<evidence type="ECO:0000256" key="1">
    <source>
        <dbReference type="ARBA" id="ARBA00001933"/>
    </source>
</evidence>
<dbReference type="PRINTS" id="PR00800">
    <property type="entry name" value="YHDCRBOXLASE"/>
</dbReference>
<dbReference type="GO" id="GO:0019752">
    <property type="term" value="P:carboxylic acid metabolic process"/>
    <property type="evidence" value="ECO:0007669"/>
    <property type="project" value="InterPro"/>
</dbReference>
<dbReference type="GO" id="GO:0005737">
    <property type="term" value="C:cytoplasm"/>
    <property type="evidence" value="ECO:0007669"/>
    <property type="project" value="TreeGrafter"/>
</dbReference>
<dbReference type="GO" id="GO:0006520">
    <property type="term" value="P:amino acid metabolic process"/>
    <property type="evidence" value="ECO:0007669"/>
    <property type="project" value="InterPro"/>
</dbReference>
<gene>
    <name evidence="8" type="ORF">ADEAN_000551000</name>
</gene>